<keyword evidence="2" id="KW-0378">Hydrolase</keyword>
<evidence type="ECO:0000313" key="3">
    <source>
        <dbReference type="EMBL" id="SDR87449.1"/>
    </source>
</evidence>
<accession>A0A1H1MNB0</accession>
<dbReference type="InterPro" id="IPR023214">
    <property type="entry name" value="HAD_sf"/>
</dbReference>
<dbReference type="SFLD" id="SFLDG01129">
    <property type="entry name" value="C1.5:_HAD__Beta-PGM__Phosphata"/>
    <property type="match status" value="1"/>
</dbReference>
<dbReference type="Proteomes" id="UP000198858">
    <property type="component" value="Chromosome I"/>
</dbReference>
<comment type="similarity">
    <text evidence="1">Belongs to the HAD-like hydrolase superfamily. S-2-haloalkanoic acid dehalogenase family.</text>
</comment>
<protein>
    <submittedName>
        <fullName evidence="3">2-haloacid dehalogenase</fullName>
    </submittedName>
</protein>
<dbReference type="SFLD" id="SFLDS00003">
    <property type="entry name" value="Haloacid_Dehalogenase"/>
    <property type="match status" value="1"/>
</dbReference>
<evidence type="ECO:0000256" key="1">
    <source>
        <dbReference type="ARBA" id="ARBA00008106"/>
    </source>
</evidence>
<dbReference type="PANTHER" id="PTHR43316">
    <property type="entry name" value="HYDROLASE, HALOACID DELAHOGENASE-RELATED"/>
    <property type="match status" value="1"/>
</dbReference>
<dbReference type="PRINTS" id="PR00413">
    <property type="entry name" value="HADHALOGNASE"/>
</dbReference>
<dbReference type="Gene3D" id="1.10.150.240">
    <property type="entry name" value="Putative phosphatase, domain 2"/>
    <property type="match status" value="1"/>
</dbReference>
<evidence type="ECO:0000313" key="4">
    <source>
        <dbReference type="Proteomes" id="UP000198858"/>
    </source>
</evidence>
<dbReference type="SUPFAM" id="SSF56784">
    <property type="entry name" value="HAD-like"/>
    <property type="match status" value="1"/>
</dbReference>
<dbReference type="InterPro" id="IPR006328">
    <property type="entry name" value="2-HAD"/>
</dbReference>
<reference evidence="3 4" key="1">
    <citation type="submission" date="2016-10" db="EMBL/GenBank/DDBJ databases">
        <authorList>
            <person name="Varghese N."/>
            <person name="Submissions S."/>
        </authorList>
    </citation>
    <scope>NUCLEOTIDE SEQUENCE [LARGE SCALE GENOMIC DNA]</scope>
    <source>
        <strain evidence="3 4">Mar_2010_102</strain>
    </source>
</reference>
<dbReference type="Gene3D" id="3.40.50.1000">
    <property type="entry name" value="HAD superfamily/HAD-like"/>
    <property type="match status" value="1"/>
</dbReference>
<gene>
    <name evidence="3" type="ORF">SAMN04488552_1352</name>
</gene>
<dbReference type="PANTHER" id="PTHR43316:SF3">
    <property type="entry name" value="HALOACID DEHALOGENASE, TYPE II (AFU_ORTHOLOGUE AFUA_2G07750)-RELATED"/>
    <property type="match status" value="1"/>
</dbReference>
<dbReference type="InterPro" id="IPR051540">
    <property type="entry name" value="S-2-haloacid_dehalogenase"/>
</dbReference>
<dbReference type="CDD" id="cd02588">
    <property type="entry name" value="HAD_L2-DEX"/>
    <property type="match status" value="1"/>
</dbReference>
<dbReference type="STRING" id="1250231.SAMN04488552_1352"/>
<dbReference type="NCBIfam" id="TIGR01493">
    <property type="entry name" value="HAD-SF-IA-v2"/>
    <property type="match status" value="1"/>
</dbReference>
<sequence>MEAGNPTGFFTFITMNKNIECIIFDVNETLLDLSPLKNSINSALGKGAAEVWFSQLLHYSLVESITGTYHDFSEIALAVLKMNVQKAGLDLSESDLQDILSPISKLKAYPDVEKGLDQLKKAGYRIIAFSNGKPSVLNEQLKFAGLTTCFDQILNVDEIKKYKPHPDAYKYALRKTNSKAESSMMVAAHGWDIAGAQRAGLKTAFIERPGKFIFPLAEKPTITTDSIVVIARELSNIK</sequence>
<dbReference type="InterPro" id="IPR023198">
    <property type="entry name" value="PGP-like_dom2"/>
</dbReference>
<evidence type="ECO:0000256" key="2">
    <source>
        <dbReference type="ARBA" id="ARBA00022801"/>
    </source>
</evidence>
<dbReference type="InterPro" id="IPR036412">
    <property type="entry name" value="HAD-like_sf"/>
</dbReference>
<dbReference type="AlphaFoldDB" id="A0A1H1MNB0"/>
<proteinExistence type="inferred from homology"/>
<dbReference type="InterPro" id="IPR006439">
    <property type="entry name" value="HAD-SF_hydro_IA"/>
</dbReference>
<name>A0A1H1MNB0_9FLAO</name>
<dbReference type="NCBIfam" id="TIGR01428">
    <property type="entry name" value="HAD_type_II"/>
    <property type="match status" value="1"/>
</dbReference>
<dbReference type="GO" id="GO:0019120">
    <property type="term" value="F:hydrolase activity, acting on acid halide bonds, in C-halide compounds"/>
    <property type="evidence" value="ECO:0007669"/>
    <property type="project" value="InterPro"/>
</dbReference>
<dbReference type="EMBL" id="LT629745">
    <property type="protein sequence ID" value="SDR87449.1"/>
    <property type="molecule type" value="Genomic_DNA"/>
</dbReference>
<dbReference type="Pfam" id="PF00702">
    <property type="entry name" value="Hydrolase"/>
    <property type="match status" value="1"/>
</dbReference>
<organism evidence="3 4">
    <name type="scientific">Christiangramia echinicola</name>
    <dbReference type="NCBI Taxonomy" id="279359"/>
    <lineage>
        <taxon>Bacteria</taxon>
        <taxon>Pseudomonadati</taxon>
        <taxon>Bacteroidota</taxon>
        <taxon>Flavobacteriia</taxon>
        <taxon>Flavobacteriales</taxon>
        <taxon>Flavobacteriaceae</taxon>
        <taxon>Christiangramia</taxon>
    </lineage>
</organism>
<keyword evidence="4" id="KW-1185">Reference proteome</keyword>